<name>A0A918XLG7_9GAMM</name>
<dbReference type="Gene3D" id="3.40.190.290">
    <property type="match status" value="1"/>
</dbReference>
<feature type="domain" description="HTH lysR-type" evidence="5">
    <location>
        <begin position="1"/>
        <end position="58"/>
    </location>
</feature>
<reference evidence="6" key="2">
    <citation type="submission" date="2020-09" db="EMBL/GenBank/DDBJ databases">
        <authorList>
            <person name="Sun Q."/>
            <person name="Kim S."/>
        </authorList>
    </citation>
    <scope>NUCLEOTIDE SEQUENCE</scope>
    <source>
        <strain evidence="6">KCTC 23430</strain>
    </source>
</reference>
<dbReference type="InterPro" id="IPR036390">
    <property type="entry name" value="WH_DNA-bd_sf"/>
</dbReference>
<dbReference type="AlphaFoldDB" id="A0A918XLG7"/>
<dbReference type="PANTHER" id="PTHR30126:SF81">
    <property type="entry name" value="HTH-TYPE TRANSCRIPTIONAL REGULATOR ILVY"/>
    <property type="match status" value="1"/>
</dbReference>
<protein>
    <submittedName>
        <fullName evidence="6">Transcriptional regulator IlvY</fullName>
    </submittedName>
</protein>
<dbReference type="PRINTS" id="PR00039">
    <property type="entry name" value="HTHLYSR"/>
</dbReference>
<accession>A0A918XLG7</accession>
<dbReference type="EMBL" id="BMYM01000003">
    <property type="protein sequence ID" value="GHD37723.1"/>
    <property type="molecule type" value="Genomic_DNA"/>
</dbReference>
<gene>
    <name evidence="6" type="ORF">GCM10007053_27120</name>
</gene>
<comment type="similarity">
    <text evidence="1">Belongs to the LysR transcriptional regulatory family.</text>
</comment>
<sequence>MDVRTLEVFLSTADTLNFSRTAEQLHMSVSAVSRNIQKLEEELGQVLFHRDRRHMELSPAGSALVDYARDAVARWRQLRRDMAGQASLSGEISVFGSVTASYRVLAPILESFRVSYPGVDLMLKTGDQAEGVQRVLDGYTDVSVSARPFGLPERLAFLPLMESPLRIIIPASDCQVRQQVLGIVPGDKTAWRHVPIIVPERGVSRSSLQTWLKQRQLQPRVYAQVAGHEAIVSMVALGLGVGIAPELVIEASGMGNRVDSLPLDAPLPPLSVGLCALQGRLDSPVMAAFWQSARQAYQSTV</sequence>
<evidence type="ECO:0000256" key="4">
    <source>
        <dbReference type="ARBA" id="ARBA00023163"/>
    </source>
</evidence>
<dbReference type="PANTHER" id="PTHR30126">
    <property type="entry name" value="HTH-TYPE TRANSCRIPTIONAL REGULATOR"/>
    <property type="match status" value="1"/>
</dbReference>
<keyword evidence="7" id="KW-1185">Reference proteome</keyword>
<evidence type="ECO:0000313" key="7">
    <source>
        <dbReference type="Proteomes" id="UP000644693"/>
    </source>
</evidence>
<dbReference type="GO" id="GO:0000976">
    <property type="term" value="F:transcription cis-regulatory region binding"/>
    <property type="evidence" value="ECO:0007669"/>
    <property type="project" value="TreeGrafter"/>
</dbReference>
<reference evidence="6" key="1">
    <citation type="journal article" date="2014" name="Int. J. Syst. Evol. Microbiol.">
        <title>Complete genome sequence of Corynebacterium casei LMG S-19264T (=DSM 44701T), isolated from a smear-ripened cheese.</title>
        <authorList>
            <consortium name="US DOE Joint Genome Institute (JGI-PGF)"/>
            <person name="Walter F."/>
            <person name="Albersmeier A."/>
            <person name="Kalinowski J."/>
            <person name="Ruckert C."/>
        </authorList>
    </citation>
    <scope>NUCLEOTIDE SEQUENCE</scope>
    <source>
        <strain evidence="6">KCTC 23430</strain>
    </source>
</reference>
<organism evidence="6 7">
    <name type="scientific">Parahalioglobus pacificus</name>
    <dbReference type="NCBI Taxonomy" id="930806"/>
    <lineage>
        <taxon>Bacteria</taxon>
        <taxon>Pseudomonadati</taxon>
        <taxon>Pseudomonadota</taxon>
        <taxon>Gammaproteobacteria</taxon>
        <taxon>Cellvibrionales</taxon>
        <taxon>Halieaceae</taxon>
        <taxon>Parahalioglobus</taxon>
    </lineage>
</organism>
<dbReference type="Proteomes" id="UP000644693">
    <property type="component" value="Unassembled WGS sequence"/>
</dbReference>
<evidence type="ECO:0000259" key="5">
    <source>
        <dbReference type="PROSITE" id="PS50931"/>
    </source>
</evidence>
<dbReference type="InterPro" id="IPR036388">
    <property type="entry name" value="WH-like_DNA-bd_sf"/>
</dbReference>
<dbReference type="PROSITE" id="PS50931">
    <property type="entry name" value="HTH_LYSR"/>
    <property type="match status" value="1"/>
</dbReference>
<dbReference type="SUPFAM" id="SSF53850">
    <property type="entry name" value="Periplasmic binding protein-like II"/>
    <property type="match status" value="1"/>
</dbReference>
<comment type="caution">
    <text evidence="6">The sequence shown here is derived from an EMBL/GenBank/DDBJ whole genome shotgun (WGS) entry which is preliminary data.</text>
</comment>
<evidence type="ECO:0000256" key="2">
    <source>
        <dbReference type="ARBA" id="ARBA00023015"/>
    </source>
</evidence>
<keyword evidence="3" id="KW-0238">DNA-binding</keyword>
<dbReference type="GO" id="GO:0003700">
    <property type="term" value="F:DNA-binding transcription factor activity"/>
    <property type="evidence" value="ECO:0007669"/>
    <property type="project" value="InterPro"/>
</dbReference>
<evidence type="ECO:0000313" key="6">
    <source>
        <dbReference type="EMBL" id="GHD37723.1"/>
    </source>
</evidence>
<dbReference type="SUPFAM" id="SSF46785">
    <property type="entry name" value="Winged helix' DNA-binding domain"/>
    <property type="match status" value="1"/>
</dbReference>
<dbReference type="NCBIfam" id="NF008722">
    <property type="entry name" value="PRK11716.1"/>
    <property type="match status" value="1"/>
</dbReference>
<dbReference type="Pfam" id="PF03466">
    <property type="entry name" value="LysR_substrate"/>
    <property type="match status" value="1"/>
</dbReference>
<keyword evidence="4" id="KW-0804">Transcription</keyword>
<evidence type="ECO:0000256" key="1">
    <source>
        <dbReference type="ARBA" id="ARBA00009437"/>
    </source>
</evidence>
<dbReference type="Pfam" id="PF00126">
    <property type="entry name" value="HTH_1"/>
    <property type="match status" value="1"/>
</dbReference>
<keyword evidence="2" id="KW-0805">Transcription regulation</keyword>
<dbReference type="FunFam" id="1.10.10.10:FF:000001">
    <property type="entry name" value="LysR family transcriptional regulator"/>
    <property type="match status" value="1"/>
</dbReference>
<dbReference type="InterPro" id="IPR005119">
    <property type="entry name" value="LysR_subst-bd"/>
</dbReference>
<evidence type="ECO:0000256" key="3">
    <source>
        <dbReference type="ARBA" id="ARBA00023125"/>
    </source>
</evidence>
<dbReference type="InterPro" id="IPR000847">
    <property type="entry name" value="LysR_HTH_N"/>
</dbReference>
<proteinExistence type="inferred from homology"/>
<dbReference type="Gene3D" id="1.10.10.10">
    <property type="entry name" value="Winged helix-like DNA-binding domain superfamily/Winged helix DNA-binding domain"/>
    <property type="match status" value="1"/>
</dbReference>
<dbReference type="RefSeq" id="WP_189478368.1">
    <property type="nucleotide sequence ID" value="NZ_BMYM01000003.1"/>
</dbReference>